<dbReference type="InterPro" id="IPR013320">
    <property type="entry name" value="ConA-like_dom_sf"/>
</dbReference>
<evidence type="ECO:0000259" key="6">
    <source>
        <dbReference type="PROSITE" id="PS50225"/>
    </source>
</evidence>
<proteinExistence type="inferred from homology"/>
<dbReference type="AlphaFoldDB" id="A0A7R9Q1F9"/>
<dbReference type="Pfam" id="PF07525">
    <property type="entry name" value="SOCS_box"/>
    <property type="match status" value="1"/>
</dbReference>
<dbReference type="Gene3D" id="2.60.120.920">
    <property type="match status" value="1"/>
</dbReference>
<name>A0A7R9Q1F9_9ACAR</name>
<evidence type="ECO:0000256" key="3">
    <source>
        <dbReference type="ARBA" id="ARBA00014684"/>
    </source>
</evidence>
<evidence type="ECO:0000256" key="4">
    <source>
        <dbReference type="ARBA" id="ARBA00023242"/>
    </source>
</evidence>
<dbReference type="InterPro" id="IPR035754">
    <property type="entry name" value="SPRY_SPSB3"/>
</dbReference>
<dbReference type="Pfam" id="PF00622">
    <property type="entry name" value="SPRY"/>
    <property type="match status" value="1"/>
</dbReference>
<dbReference type="EMBL" id="CAJPIZ010006041">
    <property type="protein sequence ID" value="CAG2109168.1"/>
    <property type="molecule type" value="Genomic_DNA"/>
</dbReference>
<accession>A0A7R9Q1F9</accession>
<protein>
    <recommendedName>
        <fullName evidence="3">SPRY domain-containing SOCS box protein 3</fullName>
    </recommendedName>
</protein>
<dbReference type="PROSITE" id="PS50225">
    <property type="entry name" value="SOCS"/>
    <property type="match status" value="1"/>
</dbReference>
<comment type="similarity">
    <text evidence="2">Belongs to the SPSB family.</text>
</comment>
<dbReference type="GO" id="GO:0043161">
    <property type="term" value="P:proteasome-mediated ubiquitin-dependent protein catabolic process"/>
    <property type="evidence" value="ECO:0007669"/>
    <property type="project" value="TreeGrafter"/>
</dbReference>
<dbReference type="PROSITE" id="PS50188">
    <property type="entry name" value="B302_SPRY"/>
    <property type="match status" value="1"/>
</dbReference>
<feature type="domain" description="SOCS box" evidence="6">
    <location>
        <begin position="197"/>
        <end position="240"/>
    </location>
</feature>
<dbReference type="PANTHER" id="PTHR12245:SF12">
    <property type="entry name" value="SPRY DOMAIN-CONTAINING SOCS BOX PROTEIN 3"/>
    <property type="match status" value="1"/>
</dbReference>
<dbReference type="GO" id="GO:0005634">
    <property type="term" value="C:nucleus"/>
    <property type="evidence" value="ECO:0007669"/>
    <property type="project" value="UniProtKB-SubCell"/>
</dbReference>
<dbReference type="OrthoDB" id="5951542at2759"/>
<dbReference type="InterPro" id="IPR001870">
    <property type="entry name" value="B30.2/SPRY"/>
</dbReference>
<dbReference type="Proteomes" id="UP000759131">
    <property type="component" value="Unassembled WGS sequence"/>
</dbReference>
<dbReference type="InterPro" id="IPR001496">
    <property type="entry name" value="SOCS_box"/>
</dbReference>
<gene>
    <name evidence="7" type="ORF">OSB1V03_LOCUS9159</name>
</gene>
<reference evidence="7" key="1">
    <citation type="submission" date="2020-11" db="EMBL/GenBank/DDBJ databases">
        <authorList>
            <person name="Tran Van P."/>
        </authorList>
    </citation>
    <scope>NUCLEOTIDE SEQUENCE</scope>
</reference>
<evidence type="ECO:0000259" key="5">
    <source>
        <dbReference type="PROSITE" id="PS50188"/>
    </source>
</evidence>
<dbReference type="EMBL" id="OC860616">
    <property type="protein sequence ID" value="CAD7628738.1"/>
    <property type="molecule type" value="Genomic_DNA"/>
</dbReference>
<dbReference type="InterPro" id="IPR050672">
    <property type="entry name" value="FBXO45-Fsn/SPSB_families"/>
</dbReference>
<dbReference type="PANTHER" id="PTHR12245">
    <property type="entry name" value="SPRY DOMAIN CONTAINING SOCS BOX PROTEIN"/>
    <property type="match status" value="1"/>
</dbReference>
<dbReference type="InterPro" id="IPR043136">
    <property type="entry name" value="B30.2/SPRY_sf"/>
</dbReference>
<evidence type="ECO:0000313" key="8">
    <source>
        <dbReference type="Proteomes" id="UP000759131"/>
    </source>
</evidence>
<evidence type="ECO:0000256" key="2">
    <source>
        <dbReference type="ARBA" id="ARBA00010910"/>
    </source>
</evidence>
<dbReference type="InterPro" id="IPR003877">
    <property type="entry name" value="SPRY_dom"/>
</dbReference>
<evidence type="ECO:0000256" key="1">
    <source>
        <dbReference type="ARBA" id="ARBA00004123"/>
    </source>
</evidence>
<feature type="domain" description="B30.2/SPRY" evidence="5">
    <location>
        <begin position="5"/>
        <end position="200"/>
    </location>
</feature>
<dbReference type="SUPFAM" id="SSF49899">
    <property type="entry name" value="Concanavalin A-like lectins/glucanases"/>
    <property type="match status" value="1"/>
</dbReference>
<sequence length="293" mass="34138">MIENHMKKVKRKDATIPLRYGLEDNWEWDSDDKSNEVVLCGPDKRTAHFHPKWSNGTAAVRASKPLNRSSARFYWEIDICDRIFGTSMMFGVATKQSRLHADSFLNIIGEDQHSFGLSHKGLLWHNGRWQSFTRPFRENESTTIGLLFDSKEGTLTYFKDGISLGIAFTGLHLIREELYPIISSTAAKTEMTVNNMRREYYNLQDRCRHVILKSLNSESDVKELNLPNAIQMYLRTNREEHNKNRCQVREQPVNCHKNNSITTHFNHSMYSCVDSHNLWNFYNNSSKTPFLEL</sequence>
<comment type="subcellular location">
    <subcellularLocation>
        <location evidence="1">Nucleus</location>
    </subcellularLocation>
</comment>
<keyword evidence="8" id="KW-1185">Reference proteome</keyword>
<keyword evidence="4" id="KW-0539">Nucleus</keyword>
<dbReference type="SMART" id="SM00449">
    <property type="entry name" value="SPRY"/>
    <property type="match status" value="1"/>
</dbReference>
<organism evidence="7">
    <name type="scientific">Medioppia subpectinata</name>
    <dbReference type="NCBI Taxonomy" id="1979941"/>
    <lineage>
        <taxon>Eukaryota</taxon>
        <taxon>Metazoa</taxon>
        <taxon>Ecdysozoa</taxon>
        <taxon>Arthropoda</taxon>
        <taxon>Chelicerata</taxon>
        <taxon>Arachnida</taxon>
        <taxon>Acari</taxon>
        <taxon>Acariformes</taxon>
        <taxon>Sarcoptiformes</taxon>
        <taxon>Oribatida</taxon>
        <taxon>Brachypylina</taxon>
        <taxon>Oppioidea</taxon>
        <taxon>Oppiidae</taxon>
        <taxon>Medioppia</taxon>
    </lineage>
</organism>
<dbReference type="GO" id="GO:0019005">
    <property type="term" value="C:SCF ubiquitin ligase complex"/>
    <property type="evidence" value="ECO:0007669"/>
    <property type="project" value="TreeGrafter"/>
</dbReference>
<evidence type="ECO:0000313" key="7">
    <source>
        <dbReference type="EMBL" id="CAD7628738.1"/>
    </source>
</evidence>
<dbReference type="CDD" id="cd12876">
    <property type="entry name" value="SPRY_SOCS3"/>
    <property type="match status" value="1"/>
</dbReference>